<reference evidence="2" key="1">
    <citation type="journal article" date="2019" name="Int. J. Syst. Evol. Microbiol.">
        <title>The Global Catalogue of Microorganisms (GCM) 10K type strain sequencing project: providing services to taxonomists for standard genome sequencing and annotation.</title>
        <authorList>
            <consortium name="The Broad Institute Genomics Platform"/>
            <consortium name="The Broad Institute Genome Sequencing Center for Infectious Disease"/>
            <person name="Wu L."/>
            <person name="Ma J."/>
        </authorList>
    </citation>
    <scope>NUCLEOTIDE SEQUENCE [LARGE SCALE GENOMIC DNA]</scope>
    <source>
        <strain evidence="2">KCTC 32514</strain>
    </source>
</reference>
<sequence length="325" mass="38027">MDEFKVIKYNQGKRADWDDFVSNSKNATFLFHRDFMEYHQDRFDDYSLMVYSDTKLVALIPSNRVKDTLISHQGLSYGGLVLSQKAKFETVVKIYYSVLKYLNDNSIPTFEIKLLPKIYHQLPSDEIEYLLFKTNANLIRRDVSMVIDYTCKLESSSNRKRNLKRSKLNKVYVKEVVNFDDFFNQILIPNLKHRYNTLPTHSLTEIEELKLQFPKNIRQFNAYQNDEIIAGVTIFESSQVAHAQYISTITSKNELGGLDAIFDFLINEVFIDKRYFSFGISNENQGQQVNRGLINWKESFGANPITHDFYTIDTKNFSLLEDVMI</sequence>
<name>A0ABW5ZSC2_9FLAO</name>
<accession>A0ABW5ZSC2</accession>
<gene>
    <name evidence="1" type="ORF">ACFS29_09455</name>
</gene>
<dbReference type="InterPro" id="IPR016181">
    <property type="entry name" value="Acyl_CoA_acyltransferase"/>
</dbReference>
<evidence type="ECO:0000313" key="1">
    <source>
        <dbReference type="EMBL" id="MFD2915864.1"/>
    </source>
</evidence>
<dbReference type="EMBL" id="JBHUOS010000008">
    <property type="protein sequence ID" value="MFD2915864.1"/>
    <property type="molecule type" value="Genomic_DNA"/>
</dbReference>
<dbReference type="SUPFAM" id="SSF55729">
    <property type="entry name" value="Acyl-CoA N-acyltransferases (Nat)"/>
    <property type="match status" value="1"/>
</dbReference>
<organism evidence="1 2">
    <name type="scientific">Psychroserpens luteus</name>
    <dbReference type="NCBI Taxonomy" id="1434066"/>
    <lineage>
        <taxon>Bacteria</taxon>
        <taxon>Pseudomonadati</taxon>
        <taxon>Bacteroidota</taxon>
        <taxon>Flavobacteriia</taxon>
        <taxon>Flavobacteriales</taxon>
        <taxon>Flavobacteriaceae</taxon>
        <taxon>Psychroserpens</taxon>
    </lineage>
</organism>
<protein>
    <submittedName>
        <fullName evidence="1">GNAT family N-acetyltransferase</fullName>
    </submittedName>
</protein>
<keyword evidence="2" id="KW-1185">Reference proteome</keyword>
<comment type="caution">
    <text evidence="1">The sequence shown here is derived from an EMBL/GenBank/DDBJ whole genome shotgun (WGS) entry which is preliminary data.</text>
</comment>
<proteinExistence type="predicted"/>
<dbReference type="RefSeq" id="WP_194509251.1">
    <property type="nucleotide sequence ID" value="NZ_JADILU010000007.1"/>
</dbReference>
<dbReference type="Proteomes" id="UP001597548">
    <property type="component" value="Unassembled WGS sequence"/>
</dbReference>
<evidence type="ECO:0000313" key="2">
    <source>
        <dbReference type="Proteomes" id="UP001597548"/>
    </source>
</evidence>
<dbReference type="Gene3D" id="3.40.630.30">
    <property type="match status" value="1"/>
</dbReference>